<dbReference type="PRINTS" id="PR00313">
    <property type="entry name" value="CABNDNGRPT"/>
</dbReference>
<dbReference type="Gene3D" id="3.40.50.410">
    <property type="entry name" value="von Willebrand factor, type A domain"/>
    <property type="match status" value="1"/>
</dbReference>
<evidence type="ECO:0000259" key="10">
    <source>
        <dbReference type="PROSITE" id="PS50234"/>
    </source>
</evidence>
<proteinExistence type="predicted"/>
<dbReference type="InterPro" id="IPR001343">
    <property type="entry name" value="Hemolysn_Ca-bd"/>
</dbReference>
<feature type="region of interest" description="Disordered" evidence="9">
    <location>
        <begin position="164"/>
        <end position="195"/>
    </location>
</feature>
<dbReference type="Pfam" id="PF00353">
    <property type="entry name" value="HemolysinCabind"/>
    <property type="match status" value="1"/>
</dbReference>
<evidence type="ECO:0000256" key="1">
    <source>
        <dbReference type="ARBA" id="ARBA00004370"/>
    </source>
</evidence>
<dbReference type="PROSITE" id="PS00330">
    <property type="entry name" value="HEMOLYSIN_CALCIUM"/>
    <property type="match status" value="1"/>
</dbReference>
<keyword evidence="7" id="KW-0843">Virulence</keyword>
<keyword evidence="4" id="KW-0800">Toxin</keyword>
<keyword evidence="6" id="KW-0106">Calcium</keyword>
<dbReference type="EMBL" id="BAABCX010000001">
    <property type="protein sequence ID" value="GAA3526276.1"/>
    <property type="molecule type" value="Genomic_DNA"/>
</dbReference>
<dbReference type="PANTHER" id="PTHR38340:SF1">
    <property type="entry name" value="S-LAYER PROTEIN"/>
    <property type="match status" value="1"/>
</dbReference>
<dbReference type="Gene3D" id="2.150.10.10">
    <property type="entry name" value="Serralysin-like metalloprotease, C-terminal"/>
    <property type="match status" value="1"/>
</dbReference>
<evidence type="ECO:0000256" key="5">
    <source>
        <dbReference type="ARBA" id="ARBA00022737"/>
    </source>
</evidence>
<evidence type="ECO:0000256" key="7">
    <source>
        <dbReference type="ARBA" id="ARBA00023026"/>
    </source>
</evidence>
<dbReference type="InterPro" id="IPR018511">
    <property type="entry name" value="Hemolysin-typ_Ca-bd_CS"/>
</dbReference>
<dbReference type="PANTHER" id="PTHR38340">
    <property type="entry name" value="S-LAYER PROTEIN"/>
    <property type="match status" value="1"/>
</dbReference>
<dbReference type="Pfam" id="PF13519">
    <property type="entry name" value="VWA_2"/>
    <property type="match status" value="1"/>
</dbReference>
<dbReference type="PRINTS" id="PR01488">
    <property type="entry name" value="RTXTOXINA"/>
</dbReference>
<dbReference type="SUPFAM" id="SSF51120">
    <property type="entry name" value="beta-Roll"/>
    <property type="match status" value="1"/>
</dbReference>
<keyword evidence="8" id="KW-0472">Membrane</keyword>
<dbReference type="InterPro" id="IPR011049">
    <property type="entry name" value="Serralysin-like_metalloprot_C"/>
</dbReference>
<dbReference type="NCBIfam" id="TIGR03661">
    <property type="entry name" value="T1SS_VCA0849"/>
    <property type="match status" value="1"/>
</dbReference>
<dbReference type="InterPro" id="IPR019960">
    <property type="entry name" value="T1SS_VCA0849"/>
</dbReference>
<name>A0ABP6V0A1_9GAMM</name>
<dbReference type="InterPro" id="IPR003995">
    <property type="entry name" value="RTX_toxin_determinant-A"/>
</dbReference>
<keyword evidence="12" id="KW-1185">Reference proteome</keyword>
<dbReference type="CDD" id="cd00198">
    <property type="entry name" value="vWFA"/>
    <property type="match status" value="1"/>
</dbReference>
<keyword evidence="5" id="KW-0677">Repeat</keyword>
<evidence type="ECO:0000313" key="12">
    <source>
        <dbReference type="Proteomes" id="UP001500795"/>
    </source>
</evidence>
<dbReference type="RefSeq" id="WP_344953703.1">
    <property type="nucleotide sequence ID" value="NZ_BAABCX010000001.1"/>
</dbReference>
<dbReference type="InterPro" id="IPR036465">
    <property type="entry name" value="vWFA_dom_sf"/>
</dbReference>
<feature type="region of interest" description="Disordered" evidence="9">
    <location>
        <begin position="626"/>
        <end position="666"/>
    </location>
</feature>
<reference evidence="12" key="1">
    <citation type="journal article" date="2019" name="Int. J. Syst. Evol. Microbiol.">
        <title>The Global Catalogue of Microorganisms (GCM) 10K type strain sequencing project: providing services to taxonomists for standard genome sequencing and annotation.</title>
        <authorList>
            <consortium name="The Broad Institute Genomics Platform"/>
            <consortium name="The Broad Institute Genome Sequencing Center for Infectious Disease"/>
            <person name="Wu L."/>
            <person name="Ma J."/>
        </authorList>
    </citation>
    <scope>NUCLEOTIDE SEQUENCE [LARGE SCALE GENOMIC DNA]</scope>
    <source>
        <strain evidence="12">JCM 17110</strain>
    </source>
</reference>
<dbReference type="SMART" id="SM00327">
    <property type="entry name" value="VWA"/>
    <property type="match status" value="1"/>
</dbReference>
<sequence length="1150" mass="120156">METITINAPVRISSLEGAAYIVLQDGTQQPVKQGQILPAGTVLLVDTNTQVEYIPVADGVAEAPPIADSPTPLGEISELQAAILAGFDPTELFAAPAAGQGTDGPVGQGSGNGGFIAIDRIGGFTQPVAGFDTNFNPILFDNIDLIQPEESDSIPELVIIFDPSPTPSGGQPQLPDGGTFVEESALPGGSNAASDNECATGRFDIDTGTDKLAKLEIRLANGEWVDVTGGGQVAGQYGTLEVTLVDGVYQWRYELNGPADHPGIDKVGEDDILKDLFEVRVTDDDGDQASAGMTVNILDDGPVANDDSFQVNETGLPNCNLVLVIDTSGSMGWIIGGPGIPGETGVNGSPNRLELAKEALINLINSYQGITTELNITVIDFGGSVKNTVVNMTAEQAIAHINSLTAGGTTNYTDPLEDAQAILDQQLDSLPGYEHKVYFLSDGFPNEGSAPAGWQVFVDANGIDVIAVGISIPESAVAELDKVGNSGDTTLVINDPFELDDALQDTVPTPTQLSGNVLDNDVSGADGFKGVISVAIVVKDPSDYEGQAGVTVEGQGDGTFLVTYAVPESGTVDVITENGGTLTIGRDGAFSYSGPGDVDEDTTETFVYTMADQDGDTSSARLEITIKDKDGDTPPPGGDPGDNGGHEPPPGGDPDDNGGHHHCPPITHSVDSLSVANAAASFLGHWHYTAGAAGLLLDIDGVDGGINLSLLTGLEGIILERQDRYSDESYLGERLTAHIDRDHDGVIGDDDAIFFTLDMNVDGSYDFNLVTPHPVMTESLFFNEQLPGSFEELWAEQILETDLTTDIRFSGSGKVNPSQQGIGVGSNLFDSGETLKLEFFQGDKDAKTATHPTLQKEIDKLTLSFKFGGNGSSANMQFLLLSAAGVVLHDFQQTVNAEGGGLGSITIDAGIIQNVDGFYAVQIKHLGGDDVRLYSTDTSVSLLPDDQLLEFDVTTIDCAGDSVSSRFSIVIDGNTQHLAGTIGSDELHASVSSKAYIQGMGGNDILIGGGENDVLVGGDGDDLLQGGGGDDILIGGLGNNILTGGEGADILVFNQAQAGSLNIISDFEKGVDILDLRDLLVGEQNGVITDYISVTLSGNDTLLTLSPNGDGSQQQQIQLQGVDLMSMYGATDSAHLLQLMQEDQSLIIDK</sequence>
<dbReference type="Proteomes" id="UP001500795">
    <property type="component" value="Unassembled WGS sequence"/>
</dbReference>
<comment type="caution">
    <text evidence="11">The sequence shown here is derived from an EMBL/GenBank/DDBJ whole genome shotgun (WGS) entry which is preliminary data.</text>
</comment>
<evidence type="ECO:0000256" key="4">
    <source>
        <dbReference type="ARBA" id="ARBA00022656"/>
    </source>
</evidence>
<evidence type="ECO:0000313" key="11">
    <source>
        <dbReference type="EMBL" id="GAA3526276.1"/>
    </source>
</evidence>
<dbReference type="InterPro" id="IPR050557">
    <property type="entry name" value="RTX_toxin/Mannuronan_C5-epim"/>
</dbReference>
<gene>
    <name evidence="11" type="ORF">GCM10022394_01720</name>
</gene>
<comment type="subcellular location">
    <subcellularLocation>
        <location evidence="1">Membrane</location>
    </subcellularLocation>
    <subcellularLocation>
        <location evidence="2">Secreted</location>
    </subcellularLocation>
</comment>
<evidence type="ECO:0000256" key="8">
    <source>
        <dbReference type="ARBA" id="ARBA00023136"/>
    </source>
</evidence>
<dbReference type="InterPro" id="IPR002035">
    <property type="entry name" value="VWF_A"/>
</dbReference>
<evidence type="ECO:0000256" key="9">
    <source>
        <dbReference type="SAM" id="MobiDB-lite"/>
    </source>
</evidence>
<evidence type="ECO:0000256" key="3">
    <source>
        <dbReference type="ARBA" id="ARBA00022525"/>
    </source>
</evidence>
<accession>A0ABP6V0A1</accession>
<keyword evidence="3" id="KW-0964">Secreted</keyword>
<dbReference type="PROSITE" id="PS50234">
    <property type="entry name" value="VWFA"/>
    <property type="match status" value="1"/>
</dbReference>
<feature type="domain" description="VWFA" evidence="10">
    <location>
        <begin position="320"/>
        <end position="507"/>
    </location>
</feature>
<evidence type="ECO:0000256" key="2">
    <source>
        <dbReference type="ARBA" id="ARBA00004613"/>
    </source>
</evidence>
<protein>
    <recommendedName>
        <fullName evidence="10">VWFA domain-containing protein</fullName>
    </recommendedName>
</protein>
<dbReference type="SUPFAM" id="SSF53300">
    <property type="entry name" value="vWA-like"/>
    <property type="match status" value="1"/>
</dbReference>
<organism evidence="11 12">
    <name type="scientific">Zobellella aerophila</name>
    <dbReference type="NCBI Taxonomy" id="870480"/>
    <lineage>
        <taxon>Bacteria</taxon>
        <taxon>Pseudomonadati</taxon>
        <taxon>Pseudomonadota</taxon>
        <taxon>Gammaproteobacteria</taxon>
        <taxon>Aeromonadales</taxon>
        <taxon>Aeromonadaceae</taxon>
        <taxon>Zobellella</taxon>
    </lineage>
</organism>
<dbReference type="NCBIfam" id="NF033682">
    <property type="entry name" value="retention_LapA"/>
    <property type="match status" value="1"/>
</dbReference>
<dbReference type="InterPro" id="IPR047777">
    <property type="entry name" value="LapA-like_RM"/>
</dbReference>
<evidence type="ECO:0000256" key="6">
    <source>
        <dbReference type="ARBA" id="ARBA00022837"/>
    </source>
</evidence>